<dbReference type="InterPro" id="IPR031856">
    <property type="entry name" value="YdaS_toxin-like"/>
</dbReference>
<name>A0A0D0TCY3_PSEFL</name>
<dbReference type="EMBL" id="JXCQ01000027">
    <property type="protein sequence ID" value="KIR21391.1"/>
    <property type="molecule type" value="Genomic_DNA"/>
</dbReference>
<dbReference type="InterPro" id="IPR010982">
    <property type="entry name" value="Lambda_DNA-bd_dom_sf"/>
</dbReference>
<dbReference type="GO" id="GO:0003677">
    <property type="term" value="F:DNA binding"/>
    <property type="evidence" value="ECO:0007669"/>
    <property type="project" value="InterPro"/>
</dbReference>
<gene>
    <name evidence="1" type="ORF">PFLU3_32120</name>
</gene>
<evidence type="ECO:0000313" key="1">
    <source>
        <dbReference type="EMBL" id="KIR21391.1"/>
    </source>
</evidence>
<dbReference type="Pfam" id="PF15943">
    <property type="entry name" value="YdaS_toxin"/>
    <property type="match status" value="1"/>
</dbReference>
<dbReference type="RefSeq" id="WP_043049589.1">
    <property type="nucleotide sequence ID" value="NZ_JXCQ01000027.1"/>
</dbReference>
<dbReference type="PATRIC" id="fig|294.125.peg.3292"/>
<dbReference type="Proteomes" id="UP000032210">
    <property type="component" value="Unassembled WGS sequence"/>
</dbReference>
<protein>
    <submittedName>
        <fullName evidence="1">Uncharacterized protein</fullName>
    </submittedName>
</protein>
<sequence>MTLLELIRFLDTPSVESLAKRSGTSAGNLKQIAHGFRRAGPGLAINLERESSRAVTREELRPDGDWAYLRNSGQEPNL</sequence>
<dbReference type="AlphaFoldDB" id="A0A0D0TCY3"/>
<accession>A0A0D0TCY3</accession>
<dbReference type="Gene3D" id="1.10.260.40">
    <property type="entry name" value="lambda repressor-like DNA-binding domains"/>
    <property type="match status" value="1"/>
</dbReference>
<proteinExistence type="predicted"/>
<reference evidence="1 2" key="1">
    <citation type="submission" date="2015-01" db="EMBL/GenBank/DDBJ databases">
        <title>Genome sequence of the beneficial rhizobacterium Pseudomonas fluorescens 2-79.</title>
        <authorList>
            <person name="Thuermer A."/>
            <person name="Daniel R."/>
        </authorList>
    </citation>
    <scope>NUCLEOTIDE SEQUENCE [LARGE SCALE GENOMIC DNA]</scope>
    <source>
        <strain evidence="1 2">2-79</strain>
    </source>
</reference>
<comment type="caution">
    <text evidence="1">The sequence shown here is derived from an EMBL/GenBank/DDBJ whole genome shotgun (WGS) entry which is preliminary data.</text>
</comment>
<evidence type="ECO:0000313" key="2">
    <source>
        <dbReference type="Proteomes" id="UP000032210"/>
    </source>
</evidence>
<organism evidence="1 2">
    <name type="scientific">Pseudomonas fluorescens</name>
    <dbReference type="NCBI Taxonomy" id="294"/>
    <lineage>
        <taxon>Bacteria</taxon>
        <taxon>Pseudomonadati</taxon>
        <taxon>Pseudomonadota</taxon>
        <taxon>Gammaproteobacteria</taxon>
        <taxon>Pseudomonadales</taxon>
        <taxon>Pseudomonadaceae</taxon>
        <taxon>Pseudomonas</taxon>
    </lineage>
</organism>